<dbReference type="EMBL" id="MLJW01000290">
    <property type="protein sequence ID" value="OIQ90475.1"/>
    <property type="molecule type" value="Genomic_DNA"/>
</dbReference>
<organism evidence="1">
    <name type="scientific">mine drainage metagenome</name>
    <dbReference type="NCBI Taxonomy" id="410659"/>
    <lineage>
        <taxon>unclassified sequences</taxon>
        <taxon>metagenomes</taxon>
        <taxon>ecological metagenomes</taxon>
    </lineage>
</organism>
<accession>A0A1J5RLR8</accession>
<gene>
    <name evidence="1" type="ORF">GALL_276140</name>
</gene>
<evidence type="ECO:0000313" key="1">
    <source>
        <dbReference type="EMBL" id="OIQ90475.1"/>
    </source>
</evidence>
<sequence>MRNLTKLIALFVCIQVTLWAKYPPFVGKPDQTGLHFYNLFINRVAPDKAGNLVLSVAGNDGNTAVGVDIVLGKSWRPPLHSADRIAAREGAQSGQGMAIGKITLRSIGNASNALVEALARSMGITLKKARFHDMEFNAILLGGGLNNLQTRALDFKLTDGAMDTKYSDLLCHIDIKKHFVQLQEEYNNPRWRRNLIEALTRTKAGG</sequence>
<comment type="caution">
    <text evidence="1">The sequence shown here is derived from an EMBL/GenBank/DDBJ whole genome shotgun (WGS) entry which is preliminary data.</text>
</comment>
<name>A0A1J5RLR8_9ZZZZ</name>
<dbReference type="AlphaFoldDB" id="A0A1J5RLR8"/>
<protein>
    <submittedName>
        <fullName evidence="1">Uncharacterized protein</fullName>
    </submittedName>
</protein>
<reference evidence="1" key="1">
    <citation type="submission" date="2016-10" db="EMBL/GenBank/DDBJ databases">
        <title>Sequence of Gallionella enrichment culture.</title>
        <authorList>
            <person name="Poehlein A."/>
            <person name="Muehling M."/>
            <person name="Daniel R."/>
        </authorList>
    </citation>
    <scope>NUCLEOTIDE SEQUENCE</scope>
</reference>
<proteinExistence type="predicted"/>